<dbReference type="EMBL" id="CAJZBQ010000022">
    <property type="protein sequence ID" value="CAG9319285.1"/>
    <property type="molecule type" value="Genomic_DNA"/>
</dbReference>
<accession>A0AAU9J1T1</accession>
<dbReference type="AlphaFoldDB" id="A0AAU9J1T1"/>
<comment type="caution">
    <text evidence="6">The sequence shown here is derived from an EMBL/GenBank/DDBJ whole genome shotgun (WGS) entry which is preliminary data.</text>
</comment>
<dbReference type="Pfam" id="PF00462">
    <property type="entry name" value="Glutaredoxin"/>
    <property type="match status" value="1"/>
</dbReference>
<evidence type="ECO:0000256" key="3">
    <source>
        <dbReference type="ARBA" id="ARBA00023157"/>
    </source>
</evidence>
<dbReference type="GO" id="GO:0005737">
    <property type="term" value="C:cytoplasm"/>
    <property type="evidence" value="ECO:0007669"/>
    <property type="project" value="TreeGrafter"/>
</dbReference>
<keyword evidence="1" id="KW-0813">Transport</keyword>
<evidence type="ECO:0000259" key="5">
    <source>
        <dbReference type="Pfam" id="PF00462"/>
    </source>
</evidence>
<dbReference type="InterPro" id="IPR014025">
    <property type="entry name" value="Glutaredoxin_subgr"/>
</dbReference>
<dbReference type="GO" id="GO:0034599">
    <property type="term" value="P:cellular response to oxidative stress"/>
    <property type="evidence" value="ECO:0007669"/>
    <property type="project" value="TreeGrafter"/>
</dbReference>
<dbReference type="PANTHER" id="PTHR45694">
    <property type="entry name" value="GLUTAREDOXIN 2"/>
    <property type="match status" value="1"/>
</dbReference>
<keyword evidence="3" id="KW-1015">Disulfide bond</keyword>
<dbReference type="PROSITE" id="PS00195">
    <property type="entry name" value="GLUTAREDOXIN_1"/>
    <property type="match status" value="1"/>
</dbReference>
<evidence type="ECO:0000256" key="2">
    <source>
        <dbReference type="ARBA" id="ARBA00022982"/>
    </source>
</evidence>
<dbReference type="PROSITE" id="PS51354">
    <property type="entry name" value="GLUTAREDOXIN_2"/>
    <property type="match status" value="1"/>
</dbReference>
<keyword evidence="4" id="KW-0676">Redox-active center</keyword>
<dbReference type="PANTHER" id="PTHR45694:SF18">
    <property type="entry name" value="GLUTAREDOXIN-1-RELATED"/>
    <property type="match status" value="1"/>
</dbReference>
<evidence type="ECO:0000256" key="4">
    <source>
        <dbReference type="ARBA" id="ARBA00023284"/>
    </source>
</evidence>
<dbReference type="InterPro" id="IPR011767">
    <property type="entry name" value="GLR_AS"/>
</dbReference>
<gene>
    <name evidence="6" type="ORF">BSTOLATCC_MIC23493</name>
</gene>
<evidence type="ECO:0000256" key="1">
    <source>
        <dbReference type="ARBA" id="ARBA00022448"/>
    </source>
</evidence>
<evidence type="ECO:0000313" key="6">
    <source>
        <dbReference type="EMBL" id="CAG9319285.1"/>
    </source>
</evidence>
<name>A0AAU9J1T1_9CILI</name>
<dbReference type="GO" id="GO:0015038">
    <property type="term" value="F:glutathione disulfide oxidoreductase activity"/>
    <property type="evidence" value="ECO:0007669"/>
    <property type="project" value="TreeGrafter"/>
</dbReference>
<dbReference type="Gene3D" id="3.40.30.10">
    <property type="entry name" value="Glutaredoxin"/>
    <property type="match status" value="1"/>
</dbReference>
<dbReference type="CDD" id="cd03419">
    <property type="entry name" value="GRX_GRXh_1_2_like"/>
    <property type="match status" value="1"/>
</dbReference>
<keyword evidence="7" id="KW-1185">Reference proteome</keyword>
<dbReference type="InterPro" id="IPR011899">
    <property type="entry name" value="Glutaredoxin_euk/vir"/>
</dbReference>
<keyword evidence="2" id="KW-0249">Electron transport</keyword>
<evidence type="ECO:0000313" key="7">
    <source>
        <dbReference type="Proteomes" id="UP001162131"/>
    </source>
</evidence>
<sequence>MIKLFLRNFTHSFEQKQMALSLIESNPVIMFSRTTCPYCMQTKSVFKKMEIQPKIIEVDTEKEGDSIKSALKEITNQPTVPNIFIGGIHVGGYDELSEGLTSGSIQKKLKESKVPFKDIQR</sequence>
<dbReference type="PRINTS" id="PR00160">
    <property type="entry name" value="GLUTAREDOXIN"/>
</dbReference>
<dbReference type="NCBIfam" id="TIGR02180">
    <property type="entry name" value="GRX_euk"/>
    <property type="match status" value="1"/>
</dbReference>
<dbReference type="InterPro" id="IPR002109">
    <property type="entry name" value="Glutaredoxin"/>
</dbReference>
<dbReference type="Proteomes" id="UP001162131">
    <property type="component" value="Unassembled WGS sequence"/>
</dbReference>
<protein>
    <recommendedName>
        <fullName evidence="5">Glutaredoxin domain-containing protein</fullName>
    </recommendedName>
</protein>
<reference evidence="6" key="1">
    <citation type="submission" date="2021-09" db="EMBL/GenBank/DDBJ databases">
        <authorList>
            <consortium name="AG Swart"/>
            <person name="Singh M."/>
            <person name="Singh A."/>
            <person name="Seah K."/>
            <person name="Emmerich C."/>
        </authorList>
    </citation>
    <scope>NUCLEOTIDE SEQUENCE</scope>
    <source>
        <strain evidence="6">ATCC30299</strain>
    </source>
</reference>
<dbReference type="SUPFAM" id="SSF52833">
    <property type="entry name" value="Thioredoxin-like"/>
    <property type="match status" value="1"/>
</dbReference>
<organism evidence="6 7">
    <name type="scientific">Blepharisma stoltei</name>
    <dbReference type="NCBI Taxonomy" id="1481888"/>
    <lineage>
        <taxon>Eukaryota</taxon>
        <taxon>Sar</taxon>
        <taxon>Alveolata</taxon>
        <taxon>Ciliophora</taxon>
        <taxon>Postciliodesmatophora</taxon>
        <taxon>Heterotrichea</taxon>
        <taxon>Heterotrichida</taxon>
        <taxon>Blepharismidae</taxon>
        <taxon>Blepharisma</taxon>
    </lineage>
</organism>
<feature type="domain" description="Glutaredoxin" evidence="5">
    <location>
        <begin position="28"/>
        <end position="90"/>
    </location>
</feature>
<dbReference type="InterPro" id="IPR036249">
    <property type="entry name" value="Thioredoxin-like_sf"/>
</dbReference>
<proteinExistence type="predicted"/>